<keyword evidence="2" id="KW-0812">Transmembrane</keyword>
<name>A0AAV2QU03_MEGNR</name>
<evidence type="ECO:0000256" key="1">
    <source>
        <dbReference type="SAM" id="MobiDB-lite"/>
    </source>
</evidence>
<evidence type="ECO:0000256" key="2">
    <source>
        <dbReference type="SAM" id="Phobius"/>
    </source>
</evidence>
<dbReference type="AlphaFoldDB" id="A0AAV2QU03"/>
<keyword evidence="2" id="KW-0472">Membrane</keyword>
<gene>
    <name evidence="3" type="ORF">MNOR_LOCUS16328</name>
</gene>
<proteinExistence type="predicted"/>
<evidence type="ECO:0000313" key="3">
    <source>
        <dbReference type="EMBL" id="CAL4098799.1"/>
    </source>
</evidence>
<comment type="caution">
    <text evidence="3">The sequence shown here is derived from an EMBL/GenBank/DDBJ whole genome shotgun (WGS) entry which is preliminary data.</text>
</comment>
<dbReference type="Proteomes" id="UP001497623">
    <property type="component" value="Unassembled WGS sequence"/>
</dbReference>
<organism evidence="3 4">
    <name type="scientific">Meganyctiphanes norvegica</name>
    <name type="common">Northern krill</name>
    <name type="synonym">Thysanopoda norvegica</name>
    <dbReference type="NCBI Taxonomy" id="48144"/>
    <lineage>
        <taxon>Eukaryota</taxon>
        <taxon>Metazoa</taxon>
        <taxon>Ecdysozoa</taxon>
        <taxon>Arthropoda</taxon>
        <taxon>Crustacea</taxon>
        <taxon>Multicrustacea</taxon>
        <taxon>Malacostraca</taxon>
        <taxon>Eumalacostraca</taxon>
        <taxon>Eucarida</taxon>
        <taxon>Euphausiacea</taxon>
        <taxon>Euphausiidae</taxon>
        <taxon>Meganyctiphanes</taxon>
    </lineage>
</organism>
<sequence>TIDPPQVPSKKTTAPKSPFRRDTIRKPNRRRNSWPMSLYNSKPENDAVSDDGNNDTLFTRVKNYMINKMNHIKGEIKMAVCDKVDAMPPCIKNTVYDKMQVLTTYIRNKLSPILRLFPLLVAVSALVLVVAYDKLQLLTTCIRNKLSPILRMVPVLVAVSTLVLALADIGTDAVSSYRICNTDCGCIYDDTTGICDAPRQGICADAVVNGTSAYHYCRPWSINQTKETCNNKMAWPLPDTCRCEWLDYDM</sequence>
<keyword evidence="4" id="KW-1185">Reference proteome</keyword>
<dbReference type="EMBL" id="CAXKWB010010654">
    <property type="protein sequence ID" value="CAL4098799.1"/>
    <property type="molecule type" value="Genomic_DNA"/>
</dbReference>
<reference evidence="3 4" key="1">
    <citation type="submission" date="2024-05" db="EMBL/GenBank/DDBJ databases">
        <authorList>
            <person name="Wallberg A."/>
        </authorList>
    </citation>
    <scope>NUCLEOTIDE SEQUENCE [LARGE SCALE GENOMIC DNA]</scope>
</reference>
<feature type="non-terminal residue" evidence="3">
    <location>
        <position position="1"/>
    </location>
</feature>
<feature type="transmembrane region" description="Helical" evidence="2">
    <location>
        <begin position="152"/>
        <end position="169"/>
    </location>
</feature>
<accession>A0AAV2QU03</accession>
<feature type="non-terminal residue" evidence="3">
    <location>
        <position position="250"/>
    </location>
</feature>
<evidence type="ECO:0000313" key="4">
    <source>
        <dbReference type="Proteomes" id="UP001497623"/>
    </source>
</evidence>
<feature type="transmembrane region" description="Helical" evidence="2">
    <location>
        <begin position="113"/>
        <end position="132"/>
    </location>
</feature>
<protein>
    <submittedName>
        <fullName evidence="3">Uncharacterized protein</fullName>
    </submittedName>
</protein>
<feature type="region of interest" description="Disordered" evidence="1">
    <location>
        <begin position="1"/>
        <end position="52"/>
    </location>
</feature>
<keyword evidence="2" id="KW-1133">Transmembrane helix</keyword>